<keyword evidence="4" id="KW-1185">Reference proteome</keyword>
<dbReference type="Gene3D" id="1.10.260.40">
    <property type="entry name" value="lambda repressor-like DNA-binding domains"/>
    <property type="match status" value="1"/>
</dbReference>
<evidence type="ECO:0000313" key="4">
    <source>
        <dbReference type="Proteomes" id="UP001204772"/>
    </source>
</evidence>
<accession>A0ABT1FXE1</accession>
<name>A0ABT1FXE1_9BACT</name>
<gene>
    <name evidence="3" type="ORF">NCI00_28620</name>
</gene>
<evidence type="ECO:0000313" key="3">
    <source>
        <dbReference type="EMBL" id="MCP1386440.1"/>
    </source>
</evidence>
<reference evidence="3 4" key="1">
    <citation type="submission" date="2022-06" db="EMBL/GenBank/DDBJ databases">
        <title>Runella sp. S5 genome sequencing.</title>
        <authorList>
            <person name="Park S."/>
        </authorList>
    </citation>
    <scope>NUCLEOTIDE SEQUENCE [LARGE SCALE GENOMIC DNA]</scope>
    <source>
        <strain evidence="3 4">S5</strain>
    </source>
</reference>
<dbReference type="InterPro" id="IPR001387">
    <property type="entry name" value="Cro/C1-type_HTH"/>
</dbReference>
<dbReference type="RefSeq" id="WP_253533306.1">
    <property type="nucleotide sequence ID" value="NZ_JAMZEL010000024.1"/>
</dbReference>
<proteinExistence type="predicted"/>
<dbReference type="EMBL" id="JAMZEL010000024">
    <property type="protein sequence ID" value="MCP1386440.1"/>
    <property type="molecule type" value="Genomic_DNA"/>
</dbReference>
<dbReference type="SUPFAM" id="SSF47413">
    <property type="entry name" value="lambda repressor-like DNA-binding domains"/>
    <property type="match status" value="1"/>
</dbReference>
<evidence type="ECO:0000256" key="1">
    <source>
        <dbReference type="SAM" id="Coils"/>
    </source>
</evidence>
<feature type="coiled-coil region" evidence="1">
    <location>
        <begin position="60"/>
        <end position="115"/>
    </location>
</feature>
<dbReference type="Proteomes" id="UP001204772">
    <property type="component" value="Unassembled WGS sequence"/>
</dbReference>
<dbReference type="SMART" id="SM00530">
    <property type="entry name" value="HTH_XRE"/>
    <property type="match status" value="1"/>
</dbReference>
<evidence type="ECO:0000259" key="2">
    <source>
        <dbReference type="PROSITE" id="PS50943"/>
    </source>
</evidence>
<keyword evidence="1" id="KW-0175">Coiled coil</keyword>
<dbReference type="PROSITE" id="PS50943">
    <property type="entry name" value="HTH_CROC1"/>
    <property type="match status" value="1"/>
</dbReference>
<comment type="caution">
    <text evidence="3">The sequence shown here is derived from an EMBL/GenBank/DDBJ whole genome shotgun (WGS) entry which is preliminary data.</text>
</comment>
<feature type="domain" description="HTH cro/C1-type" evidence="2">
    <location>
        <begin position="17"/>
        <end position="70"/>
    </location>
</feature>
<dbReference type="CDD" id="cd00093">
    <property type="entry name" value="HTH_XRE"/>
    <property type="match status" value="1"/>
</dbReference>
<sequence>MSKNLITPASKPIGEVLRQILKESRFTQAEIARRLEITPQSITSALGKRNMNTSSVEKWAKALEIDAQDIYRRMEGLSEEQKEEQKGDGYLMRYITELEETVRDLRTTVKSQAETILVLSGKWDSVYVAGFEKAYIFFSLLYTNPYTLHNPSGLTAC</sequence>
<dbReference type="InterPro" id="IPR010982">
    <property type="entry name" value="Lambda_DNA-bd_dom_sf"/>
</dbReference>
<dbReference type="Pfam" id="PF13443">
    <property type="entry name" value="HTH_26"/>
    <property type="match status" value="1"/>
</dbReference>
<organism evidence="3 4">
    <name type="scientific">Runella salmonicolor</name>
    <dbReference type="NCBI Taxonomy" id="2950278"/>
    <lineage>
        <taxon>Bacteria</taxon>
        <taxon>Pseudomonadati</taxon>
        <taxon>Bacteroidota</taxon>
        <taxon>Cytophagia</taxon>
        <taxon>Cytophagales</taxon>
        <taxon>Spirosomataceae</taxon>
        <taxon>Runella</taxon>
    </lineage>
</organism>
<protein>
    <submittedName>
        <fullName evidence="3">Helix-turn-helix transcriptional regulator</fullName>
    </submittedName>
</protein>